<keyword evidence="13 18" id="KW-0012">Acyltransferase</keyword>
<feature type="binding site" evidence="18">
    <location>
        <position position="383"/>
    </location>
    <ligand>
        <name>UDP-N-acetyl-alpha-D-glucosamine</name>
        <dbReference type="ChEBI" id="CHEBI:57705"/>
    </ligand>
</feature>
<comment type="function">
    <text evidence="17 18">Catalyzes the last two sequential reactions in the de novo biosynthetic pathway for UDP-N-acetylglucosamine (UDP-GlcNAc). The C-terminal domain catalyzes the transfer of acetyl group from acetyl coenzyme A to glucosamine-1-phosphate (GlcN-1-P) to produce N-acetylglucosamine-1-phosphate (GlcNAc-1-P), which is converted into UDP-GlcNAc by the transfer of uridine 5-monophosphate (from uridine 5-triphosphate), a reaction catalyzed by the N-terminal domain.</text>
</comment>
<dbReference type="GO" id="GO:0000287">
    <property type="term" value="F:magnesium ion binding"/>
    <property type="evidence" value="ECO:0007669"/>
    <property type="project" value="UniProtKB-UniRule"/>
</dbReference>
<dbReference type="NCBIfam" id="TIGR01173">
    <property type="entry name" value="glmU"/>
    <property type="match status" value="1"/>
</dbReference>
<dbReference type="EMBL" id="JANFYT010000036">
    <property type="protein sequence ID" value="MCQ4815429.1"/>
    <property type="molecule type" value="Genomic_DNA"/>
</dbReference>
<dbReference type="GO" id="GO:0008360">
    <property type="term" value="P:regulation of cell shape"/>
    <property type="evidence" value="ECO:0007669"/>
    <property type="project" value="UniProtKB-KW"/>
</dbReference>
<feature type="binding site" evidence="18">
    <location>
        <position position="446"/>
    </location>
    <ligand>
        <name>acetyl-CoA</name>
        <dbReference type="ChEBI" id="CHEBI:57288"/>
    </ligand>
</feature>
<keyword evidence="8 18" id="KW-0677">Repeat</keyword>
<feature type="binding site" evidence="18">
    <location>
        <begin position="392"/>
        <end position="393"/>
    </location>
    <ligand>
        <name>acetyl-CoA</name>
        <dbReference type="ChEBI" id="CHEBI:57288"/>
    </ligand>
</feature>
<comment type="pathway">
    <text evidence="18">Bacterial outer membrane biogenesis; LPS lipid A biosynthesis.</text>
</comment>
<feature type="binding site" evidence="18">
    <location>
        <position position="429"/>
    </location>
    <ligand>
        <name>acetyl-CoA</name>
        <dbReference type="ChEBI" id="CHEBI:57288"/>
    </ligand>
</feature>
<feature type="region of interest" description="N-acetyltransferase" evidence="18">
    <location>
        <begin position="257"/>
        <end position="465"/>
    </location>
</feature>
<keyword evidence="9 18" id="KW-0460">Magnesium</keyword>
<dbReference type="GO" id="GO:0003977">
    <property type="term" value="F:UDP-N-acetylglucosamine diphosphorylase activity"/>
    <property type="evidence" value="ECO:0007669"/>
    <property type="project" value="UniProtKB-UniRule"/>
</dbReference>
<evidence type="ECO:0000256" key="10">
    <source>
        <dbReference type="ARBA" id="ARBA00022960"/>
    </source>
</evidence>
<dbReference type="GO" id="GO:0009252">
    <property type="term" value="P:peptidoglycan biosynthetic process"/>
    <property type="evidence" value="ECO:0007669"/>
    <property type="project" value="UniProtKB-UniRule"/>
</dbReference>
<feature type="binding site" evidence="18">
    <location>
        <position position="159"/>
    </location>
    <ligand>
        <name>UDP-N-acetyl-alpha-D-glucosamine</name>
        <dbReference type="ChEBI" id="CHEBI:57705"/>
    </ligand>
</feature>
<comment type="pathway">
    <text evidence="18">Nucleotide-sugar biosynthesis; UDP-N-acetyl-alpha-D-glucosamine biosynthesis; N-acetyl-alpha-D-glucosamine 1-phosphate from alpha-D-glucosamine 6-phosphate (route II): step 2/2.</text>
</comment>
<dbReference type="GO" id="GO:0019134">
    <property type="term" value="F:glucosamine-1-phosphate N-acetyltransferase activity"/>
    <property type="evidence" value="ECO:0007669"/>
    <property type="project" value="UniProtKB-UniRule"/>
</dbReference>
<evidence type="ECO:0000256" key="14">
    <source>
        <dbReference type="ARBA" id="ARBA00023316"/>
    </source>
</evidence>
<dbReference type="InterPro" id="IPR038009">
    <property type="entry name" value="GlmU_C_LbH"/>
</dbReference>
<evidence type="ECO:0000256" key="9">
    <source>
        <dbReference type="ARBA" id="ARBA00022842"/>
    </source>
</evidence>
<dbReference type="InterPro" id="IPR011004">
    <property type="entry name" value="Trimer_LpxA-like_sf"/>
</dbReference>
<evidence type="ECO:0000313" key="21">
    <source>
        <dbReference type="Proteomes" id="UP001205919"/>
    </source>
</evidence>
<dbReference type="GO" id="GO:0016020">
    <property type="term" value="C:membrane"/>
    <property type="evidence" value="ECO:0007669"/>
    <property type="project" value="GOC"/>
</dbReference>
<dbReference type="Pfam" id="PF12804">
    <property type="entry name" value="NTP_transf_3"/>
    <property type="match status" value="1"/>
</dbReference>
<gene>
    <name evidence="18 20" type="primary">glmU</name>
    <name evidence="20" type="ORF">NE630_13395</name>
</gene>
<dbReference type="HAMAP" id="MF_01631">
    <property type="entry name" value="GlmU"/>
    <property type="match status" value="1"/>
</dbReference>
<dbReference type="SUPFAM" id="SSF53448">
    <property type="entry name" value="Nucleotide-diphospho-sugar transferases"/>
    <property type="match status" value="1"/>
</dbReference>
<feature type="binding site" evidence="18">
    <location>
        <position position="339"/>
    </location>
    <ligand>
        <name>UDP-N-acetyl-alpha-D-glucosamine</name>
        <dbReference type="ChEBI" id="CHEBI:57705"/>
    </ligand>
</feature>
<keyword evidence="12 18" id="KW-0511">Multifunctional enzyme</keyword>
<sequence>MNQPKKPFGVLLLAAGKGTRMRSKTPKVLHLMLEEPILYYPLRSAESAGFEDIAVMVGFEGAAVERWTRDNFPGAEIIWQREQKGTGHAAKLAQGWWRNFDNVMVLAGDAPLIKAETLSFFAGRHAEGGNACSFLSFDLEDPAGYGRVIREGGRVRVVEHKDATEEERAVKEVNSGMYIFDTAALADVIDEISCANAQGEYYLPDALSLIGSRGGRVEAVKADYAEEFLGINDQTQLAAAARIMRDRIVGDFMINAGLQCMDPSSLWIGPKVKIGRDVVIHPSVQLWGETVIEDEAFIGSFCVLRDSVVRAKANIKGSVRLNDSTVGPRASAGPFSFMREHGELLENAHMGRFVEIKKSRVGVGAKVPHLSYIGDTEIGENTNIGAGTITCNYDGEKKNPTKIGRDCLIGSDTMLVAPVTLGDDVSTGAGSVITSDIPDGALGVGRARQSNIEGWSRRRRGKSKE</sequence>
<evidence type="ECO:0000313" key="20">
    <source>
        <dbReference type="EMBL" id="MCQ4815429.1"/>
    </source>
</evidence>
<dbReference type="InterPro" id="IPR005882">
    <property type="entry name" value="Bifunctional_GlmU"/>
</dbReference>
<organism evidence="20 21">
    <name type="scientific">Cloacibacillus evryensis</name>
    <dbReference type="NCBI Taxonomy" id="508460"/>
    <lineage>
        <taxon>Bacteria</taxon>
        <taxon>Thermotogati</taxon>
        <taxon>Synergistota</taxon>
        <taxon>Synergistia</taxon>
        <taxon>Synergistales</taxon>
        <taxon>Synergistaceae</taxon>
        <taxon>Cloacibacillus</taxon>
    </lineage>
</organism>
<reference evidence="20 21" key="1">
    <citation type="submission" date="2022-06" db="EMBL/GenBank/DDBJ databases">
        <title>Isolation of gut microbiota from human fecal samples.</title>
        <authorList>
            <person name="Pamer E.G."/>
            <person name="Barat B."/>
            <person name="Waligurski E."/>
            <person name="Medina S."/>
            <person name="Paddock L."/>
            <person name="Mostad J."/>
        </authorList>
    </citation>
    <scope>NUCLEOTIDE SEQUENCE [LARGE SCALE GENOMIC DNA]</scope>
    <source>
        <strain evidence="20 21">DFI.9.90</strain>
    </source>
</reference>
<dbReference type="SUPFAM" id="SSF51161">
    <property type="entry name" value="Trimeric LpxA-like enzymes"/>
    <property type="match status" value="1"/>
</dbReference>
<feature type="binding site" evidence="18">
    <location>
        <begin position="13"/>
        <end position="16"/>
    </location>
    <ligand>
        <name>UDP-N-acetyl-alpha-D-glucosamine</name>
        <dbReference type="ChEBI" id="CHEBI:57705"/>
    </ligand>
</feature>
<dbReference type="PANTHER" id="PTHR43584">
    <property type="entry name" value="NUCLEOTIDYL TRANSFERASE"/>
    <property type="match status" value="1"/>
</dbReference>
<feature type="binding site" evidence="18">
    <location>
        <position position="232"/>
    </location>
    <ligand>
        <name>Mg(2+)</name>
        <dbReference type="ChEBI" id="CHEBI:18420"/>
    </ligand>
</feature>
<keyword evidence="4 18" id="KW-0963">Cytoplasm</keyword>
<keyword evidence="6 18" id="KW-0548">Nucleotidyltransferase</keyword>
<name>A0AAW5KBP7_9BACT</name>
<comment type="similarity">
    <text evidence="3 18">In the N-terminal section; belongs to the N-acetylglucosamine-1-phosphate uridyltransferase family.</text>
</comment>
<dbReference type="InterPro" id="IPR029044">
    <property type="entry name" value="Nucleotide-diphossugar_trans"/>
</dbReference>
<evidence type="ECO:0000256" key="2">
    <source>
        <dbReference type="ARBA" id="ARBA00007707"/>
    </source>
</evidence>
<dbReference type="InterPro" id="IPR050065">
    <property type="entry name" value="GlmU-like"/>
</dbReference>
<dbReference type="GO" id="GO:0009245">
    <property type="term" value="P:lipid A biosynthetic process"/>
    <property type="evidence" value="ECO:0007669"/>
    <property type="project" value="UniProtKB-UniRule"/>
</dbReference>
<dbReference type="EC" id="2.7.7.23" evidence="18"/>
<feature type="binding site" evidence="18">
    <location>
        <position position="146"/>
    </location>
    <ligand>
        <name>UDP-N-acetyl-alpha-D-glucosamine</name>
        <dbReference type="ChEBI" id="CHEBI:57705"/>
    </ligand>
</feature>
<dbReference type="EC" id="2.3.1.157" evidence="18"/>
<feature type="binding site" evidence="18">
    <location>
        <position position="386"/>
    </location>
    <ligand>
        <name>acetyl-CoA</name>
        <dbReference type="ChEBI" id="CHEBI:57288"/>
    </ligand>
</feature>
<protein>
    <recommendedName>
        <fullName evidence="18">Bifunctional protein GlmU</fullName>
    </recommendedName>
    <domain>
        <recommendedName>
            <fullName evidence="18">UDP-N-acetylglucosamine pyrophosphorylase</fullName>
            <ecNumber evidence="18">2.7.7.23</ecNumber>
        </recommendedName>
        <alternativeName>
            <fullName evidence="18">N-acetylglucosamine-1-phosphate uridyltransferase</fullName>
        </alternativeName>
    </domain>
    <domain>
        <recommendedName>
            <fullName evidence="18">Glucosamine-1-phosphate N-acetyltransferase</fullName>
            <ecNumber evidence="18">2.3.1.157</ecNumber>
        </recommendedName>
    </domain>
</protein>
<evidence type="ECO:0000256" key="6">
    <source>
        <dbReference type="ARBA" id="ARBA00022695"/>
    </source>
</evidence>
<feature type="binding site" evidence="18">
    <location>
        <position position="411"/>
    </location>
    <ligand>
        <name>acetyl-CoA</name>
        <dbReference type="ChEBI" id="CHEBI:57288"/>
    </ligand>
</feature>
<feature type="binding site" evidence="18">
    <location>
        <begin position="85"/>
        <end position="86"/>
    </location>
    <ligand>
        <name>UDP-N-acetyl-alpha-D-glucosamine</name>
        <dbReference type="ChEBI" id="CHEBI:57705"/>
    </ligand>
</feature>
<evidence type="ECO:0000259" key="19">
    <source>
        <dbReference type="Pfam" id="PF12804"/>
    </source>
</evidence>
<evidence type="ECO:0000256" key="5">
    <source>
        <dbReference type="ARBA" id="ARBA00022679"/>
    </source>
</evidence>
<feature type="region of interest" description="Linker" evidence="18">
    <location>
        <begin position="235"/>
        <end position="255"/>
    </location>
</feature>
<evidence type="ECO:0000256" key="7">
    <source>
        <dbReference type="ARBA" id="ARBA00022723"/>
    </source>
</evidence>
<feature type="binding site" evidence="18">
    <location>
        <position position="232"/>
    </location>
    <ligand>
        <name>UDP-N-acetyl-alpha-D-glucosamine</name>
        <dbReference type="ChEBI" id="CHEBI:57705"/>
    </ligand>
</feature>
<feature type="binding site" evidence="18">
    <location>
        <position position="109"/>
    </location>
    <ligand>
        <name>Mg(2+)</name>
        <dbReference type="ChEBI" id="CHEBI:18420"/>
    </ligand>
</feature>
<comment type="catalytic activity">
    <reaction evidence="16 18">
        <text>N-acetyl-alpha-D-glucosamine 1-phosphate + UTP + H(+) = UDP-N-acetyl-alpha-D-glucosamine + diphosphate</text>
        <dbReference type="Rhea" id="RHEA:13509"/>
        <dbReference type="ChEBI" id="CHEBI:15378"/>
        <dbReference type="ChEBI" id="CHEBI:33019"/>
        <dbReference type="ChEBI" id="CHEBI:46398"/>
        <dbReference type="ChEBI" id="CHEBI:57705"/>
        <dbReference type="ChEBI" id="CHEBI:57776"/>
        <dbReference type="EC" id="2.7.7.23"/>
    </reaction>
</comment>
<evidence type="ECO:0000256" key="17">
    <source>
        <dbReference type="ARBA" id="ARBA00049628"/>
    </source>
</evidence>
<evidence type="ECO:0000256" key="16">
    <source>
        <dbReference type="ARBA" id="ARBA00048493"/>
    </source>
</evidence>
<dbReference type="GO" id="GO:0006048">
    <property type="term" value="P:UDP-N-acetylglucosamine biosynthetic process"/>
    <property type="evidence" value="ECO:0007669"/>
    <property type="project" value="InterPro"/>
</dbReference>
<evidence type="ECO:0000256" key="8">
    <source>
        <dbReference type="ARBA" id="ARBA00022737"/>
    </source>
</evidence>
<dbReference type="Gene3D" id="2.160.10.10">
    <property type="entry name" value="Hexapeptide repeat proteins"/>
    <property type="match status" value="1"/>
</dbReference>
<dbReference type="Proteomes" id="UP001205919">
    <property type="component" value="Unassembled WGS sequence"/>
</dbReference>
<dbReference type="PANTHER" id="PTHR43584:SF3">
    <property type="entry name" value="BIFUNCTIONAL PROTEIN GLMU"/>
    <property type="match status" value="1"/>
</dbReference>
<dbReference type="InterPro" id="IPR025877">
    <property type="entry name" value="MobA-like_NTP_Trfase"/>
</dbReference>
<feature type="active site" description="Proton acceptor" evidence="18">
    <location>
        <position position="369"/>
    </location>
</feature>
<dbReference type="AlphaFoldDB" id="A0AAW5KBP7"/>
<evidence type="ECO:0000256" key="18">
    <source>
        <dbReference type="HAMAP-Rule" id="MF_01631"/>
    </source>
</evidence>
<proteinExistence type="inferred from homology"/>
<evidence type="ECO:0000256" key="4">
    <source>
        <dbReference type="ARBA" id="ARBA00022490"/>
    </source>
</evidence>
<feature type="binding site" evidence="18">
    <location>
        <position position="80"/>
    </location>
    <ligand>
        <name>UDP-N-acetyl-alpha-D-glucosamine</name>
        <dbReference type="ChEBI" id="CHEBI:57705"/>
    </ligand>
</feature>
<keyword evidence="21" id="KW-1185">Reference proteome</keyword>
<comment type="caution">
    <text evidence="18">Lacks conserved residue(s) required for the propagation of feature annotation.</text>
</comment>
<dbReference type="CDD" id="cd03353">
    <property type="entry name" value="LbH_GlmU_C"/>
    <property type="match status" value="1"/>
</dbReference>
<keyword evidence="10 18" id="KW-0133">Cell shape</keyword>
<comment type="pathway">
    <text evidence="18">Nucleotide-sugar biosynthesis; UDP-N-acetyl-alpha-D-glucosamine biosynthesis; UDP-N-acetyl-alpha-D-glucosamine from N-acetyl-alpha-D-glucosamine 1-phosphate: step 1/1.</text>
</comment>
<feature type="region of interest" description="Pyrophosphorylase" evidence="18">
    <location>
        <begin position="1"/>
        <end position="234"/>
    </location>
</feature>
<evidence type="ECO:0000256" key="13">
    <source>
        <dbReference type="ARBA" id="ARBA00023315"/>
    </source>
</evidence>
<evidence type="ECO:0000256" key="1">
    <source>
        <dbReference type="ARBA" id="ARBA00004496"/>
    </source>
</evidence>
<keyword evidence="11 18" id="KW-0573">Peptidoglycan synthesis</keyword>
<comment type="catalytic activity">
    <reaction evidence="15 18">
        <text>alpha-D-glucosamine 1-phosphate + acetyl-CoA = N-acetyl-alpha-D-glucosamine 1-phosphate + CoA + H(+)</text>
        <dbReference type="Rhea" id="RHEA:13725"/>
        <dbReference type="ChEBI" id="CHEBI:15378"/>
        <dbReference type="ChEBI" id="CHEBI:57287"/>
        <dbReference type="ChEBI" id="CHEBI:57288"/>
        <dbReference type="ChEBI" id="CHEBI:57776"/>
        <dbReference type="ChEBI" id="CHEBI:58516"/>
        <dbReference type="EC" id="2.3.1.157"/>
    </reaction>
</comment>
<feature type="domain" description="MobA-like NTP transferase" evidence="19">
    <location>
        <begin position="11"/>
        <end position="137"/>
    </location>
</feature>
<evidence type="ECO:0000256" key="12">
    <source>
        <dbReference type="ARBA" id="ARBA00023268"/>
    </source>
</evidence>
<dbReference type="GO" id="GO:0071555">
    <property type="term" value="P:cell wall organization"/>
    <property type="evidence" value="ECO:0007669"/>
    <property type="project" value="UniProtKB-KW"/>
</dbReference>
<comment type="cofactor">
    <cofactor evidence="18">
        <name>Mg(2+)</name>
        <dbReference type="ChEBI" id="CHEBI:18420"/>
    </cofactor>
    <text evidence="18">Binds 1 Mg(2+) ion per subunit.</text>
</comment>
<feature type="binding site" evidence="18">
    <location>
        <position position="372"/>
    </location>
    <ligand>
        <name>UDP-N-acetyl-alpha-D-glucosamine</name>
        <dbReference type="ChEBI" id="CHEBI:57705"/>
    </ligand>
</feature>
<dbReference type="Pfam" id="PF00132">
    <property type="entry name" value="Hexapep"/>
    <property type="match status" value="1"/>
</dbReference>
<keyword evidence="5 18" id="KW-0808">Transferase</keyword>
<dbReference type="GO" id="GO:0005737">
    <property type="term" value="C:cytoplasm"/>
    <property type="evidence" value="ECO:0007669"/>
    <property type="project" value="UniProtKB-SubCell"/>
</dbReference>
<comment type="subunit">
    <text evidence="18">Homotrimer.</text>
</comment>
<keyword evidence="7 18" id="KW-0479">Metal-binding</keyword>
<evidence type="ECO:0000256" key="11">
    <source>
        <dbReference type="ARBA" id="ARBA00022984"/>
    </source>
</evidence>
<dbReference type="GO" id="GO:0000902">
    <property type="term" value="P:cell morphogenesis"/>
    <property type="evidence" value="ECO:0007669"/>
    <property type="project" value="UniProtKB-UniRule"/>
</dbReference>
<comment type="subcellular location">
    <subcellularLocation>
        <location evidence="1 18">Cytoplasm</location>
    </subcellularLocation>
</comment>
<feature type="binding site" evidence="18">
    <location>
        <position position="174"/>
    </location>
    <ligand>
        <name>UDP-N-acetyl-alpha-D-glucosamine</name>
        <dbReference type="ChEBI" id="CHEBI:57705"/>
    </ligand>
</feature>
<feature type="binding site" evidence="18">
    <location>
        <position position="27"/>
    </location>
    <ligand>
        <name>UDP-N-acetyl-alpha-D-glucosamine</name>
        <dbReference type="ChEBI" id="CHEBI:57705"/>
    </ligand>
</feature>
<accession>A0AAW5KBP7</accession>
<evidence type="ECO:0000256" key="3">
    <source>
        <dbReference type="ARBA" id="ARBA00007947"/>
    </source>
</evidence>
<comment type="similarity">
    <text evidence="2 18">In the C-terminal section; belongs to the transferase hexapeptide repeat family.</text>
</comment>
<dbReference type="CDD" id="cd02540">
    <property type="entry name" value="GT2_GlmU_N_bac"/>
    <property type="match status" value="1"/>
</dbReference>
<keyword evidence="14 18" id="KW-0961">Cell wall biogenesis/degradation</keyword>
<feature type="binding site" evidence="18">
    <location>
        <position position="357"/>
    </location>
    <ligand>
        <name>UDP-N-acetyl-alpha-D-glucosamine</name>
        <dbReference type="ChEBI" id="CHEBI:57705"/>
    </ligand>
</feature>
<dbReference type="Gene3D" id="3.90.550.10">
    <property type="entry name" value="Spore Coat Polysaccharide Biosynthesis Protein SpsA, Chain A"/>
    <property type="match status" value="1"/>
</dbReference>
<comment type="caution">
    <text evidence="20">The sequence shown here is derived from an EMBL/GenBank/DDBJ whole genome shotgun (WGS) entry which is preliminary data.</text>
</comment>
<dbReference type="InterPro" id="IPR001451">
    <property type="entry name" value="Hexapep"/>
</dbReference>
<evidence type="ECO:0000256" key="15">
    <source>
        <dbReference type="ARBA" id="ARBA00048247"/>
    </source>
</evidence>